<organism evidence="4">
    <name type="scientific">Drosophila grimshawi</name>
    <name type="common">Hawaiian fruit fly</name>
    <name type="synonym">Idiomyia grimshawi</name>
    <dbReference type="NCBI Taxonomy" id="7222"/>
    <lineage>
        <taxon>Eukaryota</taxon>
        <taxon>Metazoa</taxon>
        <taxon>Ecdysozoa</taxon>
        <taxon>Arthropoda</taxon>
        <taxon>Hexapoda</taxon>
        <taxon>Insecta</taxon>
        <taxon>Pterygota</taxon>
        <taxon>Neoptera</taxon>
        <taxon>Endopterygota</taxon>
        <taxon>Diptera</taxon>
        <taxon>Brachycera</taxon>
        <taxon>Muscomorpha</taxon>
        <taxon>Ephydroidea</taxon>
        <taxon>Drosophilidae</taxon>
        <taxon>Drosophila</taxon>
        <taxon>Hawaiian Drosophila</taxon>
    </lineage>
</organism>
<feature type="domain" description="Amine oxidase" evidence="1">
    <location>
        <begin position="159"/>
        <end position="606"/>
    </location>
</feature>
<dbReference type="InterPro" id="IPR002937">
    <property type="entry name" value="Amino_oxidase"/>
</dbReference>
<dbReference type="InterPro" id="IPR036188">
    <property type="entry name" value="FAD/NAD-bd_sf"/>
</dbReference>
<dbReference type="InterPro" id="IPR050281">
    <property type="entry name" value="Flavin_monoamine_oxidase"/>
</dbReference>
<feature type="domain" description="Adenosine/AMP deaminase N-terminal" evidence="2">
    <location>
        <begin position="24"/>
        <end position="103"/>
    </location>
</feature>
<dbReference type="OrthoDB" id="7202371at2759"/>
<evidence type="ECO:0000313" key="3">
    <source>
        <dbReference type="EMBL" id="EDW05051.1"/>
    </source>
</evidence>
<dbReference type="SUPFAM" id="SSF54373">
    <property type="entry name" value="FAD-linked reductases, C-terminal domain"/>
    <property type="match status" value="1"/>
</dbReference>
<dbReference type="SMR" id="B4K0Y0"/>
<proteinExistence type="predicted"/>
<dbReference type="PANTHER" id="PTHR10742">
    <property type="entry name" value="FLAVIN MONOAMINE OXIDASE"/>
    <property type="match status" value="1"/>
</dbReference>
<dbReference type="Pfam" id="PF01593">
    <property type="entry name" value="Amino_oxidase"/>
    <property type="match status" value="1"/>
</dbReference>
<dbReference type="eggNOG" id="KOG0685">
    <property type="taxonomic scope" value="Eukaryota"/>
</dbReference>
<accession>B4K0Y0</accession>
<dbReference type="PANTHER" id="PTHR10742:SF398">
    <property type="entry name" value="AMINE OXIDASE DOMAIN-CONTAINING PROTEIN-RELATED"/>
    <property type="match status" value="1"/>
</dbReference>
<dbReference type="STRING" id="7222.B4K0Y0"/>
<dbReference type="InParanoid" id="B4K0Y0"/>
<dbReference type="Gene3D" id="3.90.660.10">
    <property type="match status" value="1"/>
</dbReference>
<keyword evidence="4" id="KW-1185">Reference proteome</keyword>
<dbReference type="SUPFAM" id="SSF51905">
    <property type="entry name" value="FAD/NAD(P)-binding domain"/>
    <property type="match status" value="1"/>
</dbReference>
<sequence>MSVQAPTCDQIKYQPLSMSRSLRDITPEAYSTLRNIMVQLERNSCLGHAVQLNEQELAANKVIKSVKTRELKRGIINPANFTASQHIFQVLKKVERSPLFGLLRTMPKGGILHAHDTALCSTEFLISLTYRKDLNMISRSTSVLKTKQTARIVIIGAGVSGITASTCLLEQGFKNVKLLEAENRIGGRINTVSFGDSVIDKGAQWCHGENGNVVYQRVRDLNLLDRTGDALKDPIYVRSNKEILPGEIANVLGAAAEAALPTGPDESNGSLGDHLTDNYWKGLARAPPVDQTIAKEMLETLKRSRCSFTASDHLFEVSRRAHLEIANCDGEFLLNWRDKGYRSFLKLLMNANANEPEDLGILNGHIQLSKRLSEINWAGAEELLLRCWDGEVLTADHVICTVSLGVLKEQHEKLFVPALPAAKVRAIKGLKLGTINKLFVEYSAQPLPKAYSGFNFLWLEEDLLELRGTERFWLEGVSGFHRVLHQPRLLQGWIIGEHARYMETLTEEEVVDGLQWLFHKFLPFDMPQPLHFVRSQWSSNPNFRGSISSRTNYTDELRTGPWDLETPLLDADGMPLVQFAGEASSKTHFSSVHGATETGWREADRLNDYYSRRNAA</sequence>
<evidence type="ECO:0000259" key="2">
    <source>
        <dbReference type="Pfam" id="PF08451"/>
    </source>
</evidence>
<dbReference type="PhylomeDB" id="B4K0Y0"/>
<reference evidence="3 4" key="1">
    <citation type="journal article" date="2007" name="Nature">
        <title>Evolution of genes and genomes on the Drosophila phylogeny.</title>
        <authorList>
            <consortium name="Drosophila 12 Genomes Consortium"/>
            <person name="Clark A.G."/>
            <person name="Eisen M.B."/>
            <person name="Smith D.R."/>
            <person name="Bergman C.M."/>
            <person name="Oliver B."/>
            <person name="Markow T.A."/>
            <person name="Kaufman T.C."/>
            <person name="Kellis M."/>
            <person name="Gelbart W."/>
            <person name="Iyer V.N."/>
            <person name="Pollard D.A."/>
            <person name="Sackton T.B."/>
            <person name="Larracuente A.M."/>
            <person name="Singh N.D."/>
            <person name="Abad J.P."/>
            <person name="Abt D.N."/>
            <person name="Adryan B."/>
            <person name="Aguade M."/>
            <person name="Akashi H."/>
            <person name="Anderson W.W."/>
            <person name="Aquadro C.F."/>
            <person name="Ardell D.H."/>
            <person name="Arguello R."/>
            <person name="Artieri C.G."/>
            <person name="Barbash D.A."/>
            <person name="Barker D."/>
            <person name="Barsanti P."/>
            <person name="Batterham P."/>
            <person name="Batzoglou S."/>
            <person name="Begun D."/>
            <person name="Bhutkar A."/>
            <person name="Blanco E."/>
            <person name="Bosak S.A."/>
            <person name="Bradley R.K."/>
            <person name="Brand A.D."/>
            <person name="Brent M.R."/>
            <person name="Brooks A.N."/>
            <person name="Brown R.H."/>
            <person name="Butlin R.K."/>
            <person name="Caggese C."/>
            <person name="Calvi B.R."/>
            <person name="Bernardo de Carvalho A."/>
            <person name="Caspi A."/>
            <person name="Castrezana S."/>
            <person name="Celniker S.E."/>
            <person name="Chang J.L."/>
            <person name="Chapple C."/>
            <person name="Chatterji S."/>
            <person name="Chinwalla A."/>
            <person name="Civetta A."/>
            <person name="Clifton S.W."/>
            <person name="Comeron J.M."/>
            <person name="Costello J.C."/>
            <person name="Coyne J.A."/>
            <person name="Daub J."/>
            <person name="David R.G."/>
            <person name="Delcher A.L."/>
            <person name="Delehaunty K."/>
            <person name="Do C.B."/>
            <person name="Ebling H."/>
            <person name="Edwards K."/>
            <person name="Eickbush T."/>
            <person name="Evans J.D."/>
            <person name="Filipski A."/>
            <person name="Findeiss S."/>
            <person name="Freyhult E."/>
            <person name="Fulton L."/>
            <person name="Fulton R."/>
            <person name="Garcia A.C."/>
            <person name="Gardiner A."/>
            <person name="Garfield D.A."/>
            <person name="Garvin B.E."/>
            <person name="Gibson G."/>
            <person name="Gilbert D."/>
            <person name="Gnerre S."/>
            <person name="Godfrey J."/>
            <person name="Good R."/>
            <person name="Gotea V."/>
            <person name="Gravely B."/>
            <person name="Greenberg A.J."/>
            <person name="Griffiths-Jones S."/>
            <person name="Gross S."/>
            <person name="Guigo R."/>
            <person name="Gustafson E.A."/>
            <person name="Haerty W."/>
            <person name="Hahn M.W."/>
            <person name="Halligan D.L."/>
            <person name="Halpern A.L."/>
            <person name="Halter G.M."/>
            <person name="Han M.V."/>
            <person name="Heger A."/>
            <person name="Hillier L."/>
            <person name="Hinrichs A.S."/>
            <person name="Holmes I."/>
            <person name="Hoskins R.A."/>
            <person name="Hubisz M.J."/>
            <person name="Hultmark D."/>
            <person name="Huntley M.A."/>
            <person name="Jaffe D.B."/>
            <person name="Jagadeeshan S."/>
            <person name="Jeck W.R."/>
            <person name="Johnson J."/>
            <person name="Jones C.D."/>
            <person name="Jordan W.C."/>
            <person name="Karpen G.H."/>
            <person name="Kataoka E."/>
            <person name="Keightley P.D."/>
            <person name="Kheradpour P."/>
            <person name="Kirkness E.F."/>
            <person name="Koerich L.B."/>
            <person name="Kristiansen K."/>
            <person name="Kudrna D."/>
            <person name="Kulathinal R.J."/>
            <person name="Kumar S."/>
            <person name="Kwok R."/>
            <person name="Lander E."/>
            <person name="Langley C.H."/>
            <person name="Lapoint R."/>
            <person name="Lazzaro B.P."/>
            <person name="Lee S.J."/>
            <person name="Levesque L."/>
            <person name="Li R."/>
            <person name="Lin C.F."/>
            <person name="Lin M.F."/>
            <person name="Lindblad-Toh K."/>
            <person name="Llopart A."/>
            <person name="Long M."/>
            <person name="Low L."/>
            <person name="Lozovsky E."/>
            <person name="Lu J."/>
            <person name="Luo M."/>
            <person name="Machado C.A."/>
            <person name="Makalowski W."/>
            <person name="Marzo M."/>
            <person name="Matsuda M."/>
            <person name="Matzkin L."/>
            <person name="McAllister B."/>
            <person name="McBride C.S."/>
            <person name="McKernan B."/>
            <person name="McKernan K."/>
            <person name="Mendez-Lago M."/>
            <person name="Minx P."/>
            <person name="Mollenhauer M.U."/>
            <person name="Montooth K."/>
            <person name="Mount S.M."/>
            <person name="Mu X."/>
            <person name="Myers E."/>
            <person name="Negre B."/>
            <person name="Newfeld S."/>
            <person name="Nielsen R."/>
            <person name="Noor M.A."/>
            <person name="O'Grady P."/>
            <person name="Pachter L."/>
            <person name="Papaceit M."/>
            <person name="Parisi M.J."/>
            <person name="Parisi M."/>
            <person name="Parts L."/>
            <person name="Pedersen J.S."/>
            <person name="Pesole G."/>
            <person name="Phillippy A.M."/>
            <person name="Ponting C.P."/>
            <person name="Pop M."/>
            <person name="Porcelli D."/>
            <person name="Powell J.R."/>
            <person name="Prohaska S."/>
            <person name="Pruitt K."/>
            <person name="Puig M."/>
            <person name="Quesneville H."/>
            <person name="Ram K.R."/>
            <person name="Rand D."/>
            <person name="Rasmussen M.D."/>
            <person name="Reed L.K."/>
            <person name="Reenan R."/>
            <person name="Reily A."/>
            <person name="Remington K.A."/>
            <person name="Rieger T.T."/>
            <person name="Ritchie M.G."/>
            <person name="Robin C."/>
            <person name="Rogers Y.H."/>
            <person name="Rohde C."/>
            <person name="Rozas J."/>
            <person name="Rubenfield M.J."/>
            <person name="Ruiz A."/>
            <person name="Russo S."/>
            <person name="Salzberg S.L."/>
            <person name="Sanchez-Gracia A."/>
            <person name="Saranga D.J."/>
            <person name="Sato H."/>
            <person name="Schaeffer S.W."/>
            <person name="Schatz M.C."/>
            <person name="Schlenke T."/>
            <person name="Schwartz R."/>
            <person name="Segarra C."/>
            <person name="Singh R.S."/>
            <person name="Sirot L."/>
            <person name="Sirota M."/>
            <person name="Sisneros N.B."/>
            <person name="Smith C.D."/>
            <person name="Smith T.F."/>
            <person name="Spieth J."/>
            <person name="Stage D.E."/>
            <person name="Stark A."/>
            <person name="Stephan W."/>
            <person name="Strausberg R.L."/>
            <person name="Strempel S."/>
            <person name="Sturgill D."/>
            <person name="Sutton G."/>
            <person name="Sutton G.G."/>
            <person name="Tao W."/>
            <person name="Teichmann S."/>
            <person name="Tobari Y.N."/>
            <person name="Tomimura Y."/>
            <person name="Tsolas J.M."/>
            <person name="Valente V.L."/>
            <person name="Venter E."/>
            <person name="Venter J.C."/>
            <person name="Vicario S."/>
            <person name="Vieira F.G."/>
            <person name="Vilella A.J."/>
            <person name="Villasante A."/>
            <person name="Walenz B."/>
            <person name="Wang J."/>
            <person name="Wasserman M."/>
            <person name="Watts T."/>
            <person name="Wilson D."/>
            <person name="Wilson R.K."/>
            <person name="Wing R.A."/>
            <person name="Wolfner M.F."/>
            <person name="Wong A."/>
            <person name="Wong G.K."/>
            <person name="Wu C.I."/>
            <person name="Wu G."/>
            <person name="Yamamoto D."/>
            <person name="Yang H.P."/>
            <person name="Yang S.P."/>
            <person name="Yorke J.A."/>
            <person name="Yoshida K."/>
            <person name="Zdobnov E."/>
            <person name="Zhang P."/>
            <person name="Zhang Y."/>
            <person name="Zimin A.V."/>
            <person name="Baldwin J."/>
            <person name="Abdouelleil A."/>
            <person name="Abdulkadir J."/>
            <person name="Abebe A."/>
            <person name="Abera B."/>
            <person name="Abreu J."/>
            <person name="Acer S.C."/>
            <person name="Aftuck L."/>
            <person name="Alexander A."/>
            <person name="An P."/>
            <person name="Anderson E."/>
            <person name="Anderson S."/>
            <person name="Arachi H."/>
            <person name="Azer M."/>
            <person name="Bachantsang P."/>
            <person name="Barry A."/>
            <person name="Bayul T."/>
            <person name="Berlin A."/>
            <person name="Bessette D."/>
            <person name="Bloom T."/>
            <person name="Blye J."/>
            <person name="Boguslavskiy L."/>
            <person name="Bonnet C."/>
            <person name="Boukhgalter B."/>
            <person name="Bourzgui I."/>
            <person name="Brown A."/>
            <person name="Cahill P."/>
            <person name="Channer S."/>
            <person name="Cheshatsang Y."/>
            <person name="Chuda L."/>
            <person name="Citroen M."/>
            <person name="Collymore A."/>
            <person name="Cooke P."/>
            <person name="Costello M."/>
            <person name="D'Aco K."/>
            <person name="Daza R."/>
            <person name="De Haan G."/>
            <person name="DeGray S."/>
            <person name="DeMaso C."/>
            <person name="Dhargay N."/>
            <person name="Dooley K."/>
            <person name="Dooley E."/>
            <person name="Doricent M."/>
            <person name="Dorje P."/>
            <person name="Dorjee K."/>
            <person name="Dupes A."/>
            <person name="Elong R."/>
            <person name="Falk J."/>
            <person name="Farina A."/>
            <person name="Faro S."/>
            <person name="Ferguson D."/>
            <person name="Fisher S."/>
            <person name="Foley C.D."/>
            <person name="Franke A."/>
            <person name="Friedrich D."/>
            <person name="Gadbois L."/>
            <person name="Gearin G."/>
            <person name="Gearin C.R."/>
            <person name="Giannoukos G."/>
            <person name="Goode T."/>
            <person name="Graham J."/>
            <person name="Grandbois E."/>
            <person name="Grewal S."/>
            <person name="Gyaltsen K."/>
            <person name="Hafez N."/>
            <person name="Hagos B."/>
            <person name="Hall J."/>
            <person name="Henson C."/>
            <person name="Hollinger A."/>
            <person name="Honan T."/>
            <person name="Huard M.D."/>
            <person name="Hughes L."/>
            <person name="Hurhula B."/>
            <person name="Husby M.E."/>
            <person name="Kamat A."/>
            <person name="Kanga B."/>
            <person name="Kashin S."/>
            <person name="Khazanovich D."/>
            <person name="Kisner P."/>
            <person name="Lance K."/>
            <person name="Lara M."/>
            <person name="Lee W."/>
            <person name="Lennon N."/>
            <person name="Letendre F."/>
            <person name="LeVine R."/>
            <person name="Lipovsky A."/>
            <person name="Liu X."/>
            <person name="Liu J."/>
            <person name="Liu S."/>
            <person name="Lokyitsang T."/>
            <person name="Lokyitsang Y."/>
            <person name="Lubonja R."/>
            <person name="Lui A."/>
            <person name="MacDonald P."/>
            <person name="Magnisalis V."/>
            <person name="Maru K."/>
            <person name="Matthews C."/>
            <person name="McCusker W."/>
            <person name="McDonough S."/>
            <person name="Mehta T."/>
            <person name="Meldrim J."/>
            <person name="Meneus L."/>
            <person name="Mihai O."/>
            <person name="Mihalev A."/>
            <person name="Mihova T."/>
            <person name="Mittelman R."/>
            <person name="Mlenga V."/>
            <person name="Montmayeur A."/>
            <person name="Mulrain L."/>
            <person name="Navidi A."/>
            <person name="Naylor J."/>
            <person name="Negash T."/>
            <person name="Nguyen T."/>
            <person name="Nguyen N."/>
            <person name="Nicol R."/>
            <person name="Norbu C."/>
            <person name="Norbu N."/>
            <person name="Novod N."/>
            <person name="O'Neill B."/>
            <person name="Osman S."/>
            <person name="Markiewicz E."/>
            <person name="Oyono O.L."/>
            <person name="Patti C."/>
            <person name="Phunkhang P."/>
            <person name="Pierre F."/>
            <person name="Priest M."/>
            <person name="Raghuraman S."/>
            <person name="Rege F."/>
            <person name="Reyes R."/>
            <person name="Rise C."/>
            <person name="Rogov P."/>
            <person name="Ross K."/>
            <person name="Ryan E."/>
            <person name="Settipalli S."/>
            <person name="Shea T."/>
            <person name="Sherpa N."/>
            <person name="Shi L."/>
            <person name="Shih D."/>
            <person name="Sparrow T."/>
            <person name="Spaulding J."/>
            <person name="Stalker J."/>
            <person name="Stange-Thomann N."/>
            <person name="Stavropoulos S."/>
            <person name="Stone C."/>
            <person name="Strader C."/>
            <person name="Tesfaye S."/>
            <person name="Thomson T."/>
            <person name="Thoulutsang Y."/>
            <person name="Thoulutsang D."/>
            <person name="Topham K."/>
            <person name="Topping I."/>
            <person name="Tsamla T."/>
            <person name="Vassiliev H."/>
            <person name="Vo A."/>
            <person name="Wangchuk T."/>
            <person name="Wangdi T."/>
            <person name="Weiand M."/>
            <person name="Wilkinson J."/>
            <person name="Wilson A."/>
            <person name="Yadav S."/>
            <person name="Young G."/>
            <person name="Yu Q."/>
            <person name="Zembek L."/>
            <person name="Zhong D."/>
            <person name="Zimmer A."/>
            <person name="Zwirko Z."/>
            <person name="Jaffe D.B."/>
            <person name="Alvarez P."/>
            <person name="Brockman W."/>
            <person name="Butler J."/>
            <person name="Chin C."/>
            <person name="Gnerre S."/>
            <person name="Grabherr M."/>
            <person name="Kleber M."/>
            <person name="Mauceli E."/>
            <person name="MacCallum I."/>
        </authorList>
    </citation>
    <scope>NUCLEOTIDE SEQUENCE [LARGE SCALE GENOMIC DNA]</scope>
    <source>
        <strain evidence="4">Tucson 15287-2541.00</strain>
    </source>
</reference>
<dbReference type="GO" id="GO:0046592">
    <property type="term" value="F:polyamine oxidase activity"/>
    <property type="evidence" value="ECO:0007669"/>
    <property type="project" value="TreeGrafter"/>
</dbReference>
<dbReference type="InterPro" id="IPR013659">
    <property type="entry name" value="A_deaminase_N"/>
</dbReference>
<dbReference type="OMA" id="YEECEGF"/>
<gene>
    <name evidence="3" type="primary">Dgri\GH18003</name>
    <name evidence="3" type="ORF">Dgri_GH18003</name>
</gene>
<dbReference type="eggNOG" id="KOG1097">
    <property type="taxonomic scope" value="Eukaryota"/>
</dbReference>
<dbReference type="GO" id="GO:0005615">
    <property type="term" value="C:extracellular space"/>
    <property type="evidence" value="ECO:0007669"/>
    <property type="project" value="InterPro"/>
</dbReference>
<dbReference type="Gene3D" id="3.50.50.60">
    <property type="entry name" value="FAD/NAD(P)-binding domain"/>
    <property type="match status" value="1"/>
</dbReference>
<protein>
    <submittedName>
        <fullName evidence="3">GH18003</fullName>
    </submittedName>
</protein>
<dbReference type="Pfam" id="PF08451">
    <property type="entry name" value="A_deaminase_N"/>
    <property type="match status" value="1"/>
</dbReference>
<dbReference type="InterPro" id="IPR032466">
    <property type="entry name" value="Metal_Hydrolase"/>
</dbReference>
<dbReference type="EMBL" id="CH916631">
    <property type="protein sequence ID" value="EDW05051.1"/>
    <property type="molecule type" value="Genomic_DNA"/>
</dbReference>
<name>B4K0Y0_DROGR</name>
<dbReference type="HOGENOM" id="CLU_004498_2_3_1"/>
<dbReference type="AlphaFoldDB" id="B4K0Y0"/>
<evidence type="ECO:0000313" key="4">
    <source>
        <dbReference type="Proteomes" id="UP000001070"/>
    </source>
</evidence>
<evidence type="ECO:0000259" key="1">
    <source>
        <dbReference type="Pfam" id="PF01593"/>
    </source>
</evidence>
<dbReference type="Proteomes" id="UP000001070">
    <property type="component" value="Unassembled WGS sequence"/>
</dbReference>
<dbReference type="SUPFAM" id="SSF51556">
    <property type="entry name" value="Metallo-dependent hydrolases"/>
    <property type="match status" value="1"/>
</dbReference>